<evidence type="ECO:0000313" key="2">
    <source>
        <dbReference type="EMBL" id="HGW93992.1"/>
    </source>
</evidence>
<gene>
    <name evidence="2" type="ORF">ENR47_06885</name>
</gene>
<protein>
    <submittedName>
        <fullName evidence="2">Metallophosphoesterase</fullName>
    </submittedName>
</protein>
<name>A0A832H460_9CYAN</name>
<dbReference type="AlphaFoldDB" id="A0A832H460"/>
<sequence>MQFVVEPAIATKIEKMTERVRWRDQSILQRSIDQTKLVLDDGKPDSPDFSFLVIGDSGSGYHRGHNPQRQIAEQMLSHRDDCRFVLHTGDVIYLVGSREYYLKNFIEPYREFLVNGENPRHIPYDRMVFNLPFFLVPGNHDYYDLPLIYGLAVQAALPFRYLLRNQLDFDVGLYGSEQGNAYAKAFLDYLKCLSLPELEQHLERHYTAQTSTGRCLRYQPGTFTRLPNRYYTFRAGGIDFFALDSNTFNAPVPLPETSEGENFRTELKQQRAKLEKEQREIFIETSWLNPANLQEAEQLDDLHAKQEQLNEIIRDIDKHLASNESTATDVEQLEWLQNRLIESWQTEAVRGRVLFFHHPPYVTEATKWQQAQTMAVRWRLRRVLDAVAEKVSDRTQGRPIVDLVLNGHAHCLEYLRTGDTGHGDAFTNWIVCGGSGFSLRRQRMEGSALIEPHGTEERLVATSELFLGRSGQGMRKRRPYSGIRIDVKDGRPPKFVVQPFVSEWFQRKWETYEVEPFVI</sequence>
<dbReference type="GO" id="GO:0016787">
    <property type="term" value="F:hydrolase activity"/>
    <property type="evidence" value="ECO:0007669"/>
    <property type="project" value="InterPro"/>
</dbReference>
<reference evidence="2" key="1">
    <citation type="journal article" date="2020" name="mSystems">
        <title>Genome- and Community-Level Interaction Insights into Carbon Utilization and Element Cycling Functions of Hydrothermarchaeota in Hydrothermal Sediment.</title>
        <authorList>
            <person name="Zhou Z."/>
            <person name="Liu Y."/>
            <person name="Xu W."/>
            <person name="Pan J."/>
            <person name="Luo Z.H."/>
            <person name="Li M."/>
        </authorList>
    </citation>
    <scope>NUCLEOTIDE SEQUENCE [LARGE SCALE GENOMIC DNA]</scope>
    <source>
        <strain evidence="2">SpSt-402</strain>
    </source>
</reference>
<dbReference type="Pfam" id="PF00149">
    <property type="entry name" value="Metallophos"/>
    <property type="match status" value="1"/>
</dbReference>
<proteinExistence type="predicted"/>
<dbReference type="PANTHER" id="PTHR43143:SF1">
    <property type="entry name" value="SERINE_THREONINE-PROTEIN PHOSPHATASE CPPED1"/>
    <property type="match status" value="1"/>
</dbReference>
<dbReference type="InterPro" id="IPR004843">
    <property type="entry name" value="Calcineurin-like_PHP"/>
</dbReference>
<organism evidence="2">
    <name type="scientific">Oscillatoriales cyanobacterium SpSt-402</name>
    <dbReference type="NCBI Taxonomy" id="2282168"/>
    <lineage>
        <taxon>Bacteria</taxon>
        <taxon>Bacillati</taxon>
        <taxon>Cyanobacteriota</taxon>
        <taxon>Cyanophyceae</taxon>
        <taxon>Oscillatoriophycideae</taxon>
        <taxon>Oscillatoriales</taxon>
    </lineage>
</organism>
<dbReference type="SUPFAM" id="SSF56300">
    <property type="entry name" value="Metallo-dependent phosphatases"/>
    <property type="match status" value="1"/>
</dbReference>
<dbReference type="Gene3D" id="3.60.21.10">
    <property type="match status" value="1"/>
</dbReference>
<evidence type="ECO:0000259" key="1">
    <source>
        <dbReference type="Pfam" id="PF00149"/>
    </source>
</evidence>
<accession>A0A832H460</accession>
<dbReference type="PANTHER" id="PTHR43143">
    <property type="entry name" value="METALLOPHOSPHOESTERASE, CALCINEURIN SUPERFAMILY"/>
    <property type="match status" value="1"/>
</dbReference>
<feature type="domain" description="Calcineurin-like phosphoesterase" evidence="1">
    <location>
        <begin position="50"/>
        <end position="147"/>
    </location>
</feature>
<dbReference type="InterPro" id="IPR029052">
    <property type="entry name" value="Metallo-depent_PP-like"/>
</dbReference>
<dbReference type="InterPro" id="IPR051918">
    <property type="entry name" value="STPP_CPPED1"/>
</dbReference>
<dbReference type="EMBL" id="DSRD01000442">
    <property type="protein sequence ID" value="HGW93992.1"/>
    <property type="molecule type" value="Genomic_DNA"/>
</dbReference>
<comment type="caution">
    <text evidence="2">The sequence shown here is derived from an EMBL/GenBank/DDBJ whole genome shotgun (WGS) entry which is preliminary data.</text>
</comment>